<dbReference type="OrthoDB" id="4761488at2"/>
<dbReference type="RefSeq" id="WP_014209319.1">
    <property type="nucleotide sequence ID" value="NC_016604.1"/>
</dbReference>
<dbReference type="AlphaFoldDB" id="G8RRR3"/>
<dbReference type="KEGG" id="mrh:MycrhN_0874"/>
<dbReference type="HOGENOM" id="CLU_942764_0_0_11"/>
<evidence type="ECO:0000313" key="3">
    <source>
        <dbReference type="Proteomes" id="UP000005442"/>
    </source>
</evidence>
<evidence type="ECO:0000256" key="1">
    <source>
        <dbReference type="SAM" id="Phobius"/>
    </source>
</evidence>
<keyword evidence="1" id="KW-1133">Transmembrane helix</keyword>
<dbReference type="STRING" id="710685.MycrhN_0874"/>
<proteinExistence type="predicted"/>
<reference evidence="2 3" key="1">
    <citation type="submission" date="2011-12" db="EMBL/GenBank/DDBJ databases">
        <title>Complete sequence of Mycobacterium rhodesiae NBB3.</title>
        <authorList>
            <consortium name="US DOE Joint Genome Institute"/>
            <person name="Lucas S."/>
            <person name="Han J."/>
            <person name="Lapidus A."/>
            <person name="Cheng J.-F."/>
            <person name="Goodwin L."/>
            <person name="Pitluck S."/>
            <person name="Peters L."/>
            <person name="Mikhailova N."/>
            <person name="Gu W."/>
            <person name="Detter J.C."/>
            <person name="Han C."/>
            <person name="Tapia R."/>
            <person name="Land M."/>
            <person name="Hauser L."/>
            <person name="Kyrpides N."/>
            <person name="Ivanova N."/>
            <person name="Pagani I."/>
            <person name="Mattes T."/>
            <person name="Holmes A."/>
            <person name="Rutledge P."/>
            <person name="Paulsen I."/>
            <person name="Coleman N."/>
            <person name="Woyke T."/>
        </authorList>
    </citation>
    <scope>NUCLEOTIDE SEQUENCE [LARGE SCALE GENOMIC DNA]</scope>
    <source>
        <strain evidence="2 3">NBB3</strain>
    </source>
</reference>
<keyword evidence="1" id="KW-0812">Transmembrane</keyword>
<accession>G8RRR3</accession>
<feature type="transmembrane region" description="Helical" evidence="1">
    <location>
        <begin position="100"/>
        <end position="122"/>
    </location>
</feature>
<dbReference type="EMBL" id="CP003169">
    <property type="protein sequence ID" value="AEV71504.1"/>
    <property type="molecule type" value="Genomic_DNA"/>
</dbReference>
<organism evidence="2 3">
    <name type="scientific">Mycolicibacterium rhodesiae (strain NBB3)</name>
    <name type="common">Mycobacterium rhodesiae</name>
    <dbReference type="NCBI Taxonomy" id="710685"/>
    <lineage>
        <taxon>Bacteria</taxon>
        <taxon>Bacillati</taxon>
        <taxon>Actinomycetota</taxon>
        <taxon>Actinomycetes</taxon>
        <taxon>Mycobacteriales</taxon>
        <taxon>Mycobacteriaceae</taxon>
        <taxon>Mycolicibacterium</taxon>
    </lineage>
</organism>
<protein>
    <submittedName>
        <fullName evidence="2">Uncharacterized protein</fullName>
    </submittedName>
</protein>
<keyword evidence="3" id="KW-1185">Reference proteome</keyword>
<gene>
    <name evidence="2" type="ordered locus">MycrhN_0874</name>
</gene>
<sequence>MSGPEPAADREIAPKNVFARSNMPSRWERLTNVSPQTAPDRMYLAFVAARFRGDELLPHPDKIEPPGALGTRRATGYVCAVTAALASVLLIIGLTANQPAAAVAAAAMLVAVVMGAATIAIATQSAISEFNTLRARCVRAESRLHGESLDPENTSTLNGMINHDEGTLAYCAAKIASEIDQDPAWHSTHIDIVPIDLWNELIDIGESARQIAEDREATRTLEKSRLRDDPDVRSTIREDKQQRAEALALLAARVSAFADYRDHVHRVSVTAGRDSKALSRAVRRVTDQQAAQRLR</sequence>
<feature type="transmembrane region" description="Helical" evidence="1">
    <location>
        <begin position="74"/>
        <end position="94"/>
    </location>
</feature>
<dbReference type="PATRIC" id="fig|710685.3.peg.882"/>
<evidence type="ECO:0000313" key="2">
    <source>
        <dbReference type="EMBL" id="AEV71504.1"/>
    </source>
</evidence>
<keyword evidence="1" id="KW-0472">Membrane</keyword>
<dbReference type="Proteomes" id="UP000005442">
    <property type="component" value="Chromosome"/>
</dbReference>
<name>G8RRR3_MYCRN</name>